<evidence type="ECO:0000313" key="2">
    <source>
        <dbReference type="EMBL" id="KHJ36408.1"/>
    </source>
</evidence>
<gene>
    <name evidence="2" type="ORF">EV44_g3905</name>
</gene>
<feature type="compositionally biased region" description="Polar residues" evidence="1">
    <location>
        <begin position="1"/>
        <end position="20"/>
    </location>
</feature>
<comment type="caution">
    <text evidence="2">The sequence shown here is derived from an EMBL/GenBank/DDBJ whole genome shotgun (WGS) entry which is preliminary data.</text>
</comment>
<organism evidence="2 3">
    <name type="scientific">Uncinula necator</name>
    <name type="common">Grape powdery mildew</name>
    <dbReference type="NCBI Taxonomy" id="52586"/>
    <lineage>
        <taxon>Eukaryota</taxon>
        <taxon>Fungi</taxon>
        <taxon>Dikarya</taxon>
        <taxon>Ascomycota</taxon>
        <taxon>Pezizomycotina</taxon>
        <taxon>Leotiomycetes</taxon>
        <taxon>Erysiphales</taxon>
        <taxon>Erysiphaceae</taxon>
        <taxon>Erysiphe</taxon>
    </lineage>
</organism>
<dbReference type="EMBL" id="JNVN01000033">
    <property type="protein sequence ID" value="KHJ36408.1"/>
    <property type="molecule type" value="Genomic_DNA"/>
</dbReference>
<evidence type="ECO:0000256" key="1">
    <source>
        <dbReference type="SAM" id="MobiDB-lite"/>
    </source>
</evidence>
<reference evidence="2 3" key="1">
    <citation type="journal article" date="2014" name="BMC Genomics">
        <title>Adaptive genomic structural variation in the grape powdery mildew pathogen, Erysiphe necator.</title>
        <authorList>
            <person name="Jones L."/>
            <person name="Riaz S."/>
            <person name="Morales-Cruz A."/>
            <person name="Amrine K.C."/>
            <person name="McGuire B."/>
            <person name="Gubler W.D."/>
            <person name="Walker M.A."/>
            <person name="Cantu D."/>
        </authorList>
    </citation>
    <scope>NUCLEOTIDE SEQUENCE [LARGE SCALE GENOMIC DNA]</scope>
    <source>
        <strain evidence="3">c</strain>
    </source>
</reference>
<dbReference type="AlphaFoldDB" id="A0A0B1PDT7"/>
<proteinExistence type="predicted"/>
<dbReference type="Proteomes" id="UP000030854">
    <property type="component" value="Unassembled WGS sequence"/>
</dbReference>
<feature type="region of interest" description="Disordered" evidence="1">
    <location>
        <begin position="530"/>
        <end position="557"/>
    </location>
</feature>
<feature type="region of interest" description="Disordered" evidence="1">
    <location>
        <begin position="1"/>
        <end position="84"/>
    </location>
</feature>
<accession>A0A0B1PDT7</accession>
<name>A0A0B1PDT7_UNCNE</name>
<evidence type="ECO:0000313" key="3">
    <source>
        <dbReference type="Proteomes" id="UP000030854"/>
    </source>
</evidence>
<feature type="region of interest" description="Disordered" evidence="1">
    <location>
        <begin position="151"/>
        <end position="180"/>
    </location>
</feature>
<feature type="compositionally biased region" description="Low complexity" evidence="1">
    <location>
        <begin position="27"/>
        <end position="50"/>
    </location>
</feature>
<protein>
    <submittedName>
        <fullName evidence="2">Putative eka-like protein</fullName>
    </submittedName>
</protein>
<dbReference type="OMA" id="ICGETKH"/>
<dbReference type="HOGENOM" id="CLU_018153_0_2_1"/>
<dbReference type="STRING" id="52586.A0A0B1PDT7"/>
<sequence length="557" mass="61042">MTDSMDISQESQVPSTEGNQQPPPFPSISNSSPPIASISPPSNHTSSNTTLDSRQLLKPVAPSKRILPEKPQNKSRNTSDGKNAFLPQELAEIIATPQRRERAWHARLMICTTVISYLESTLANFKNEIEKEEVVAFKAYLRQAIANFAAADSSPSPPQVPIHTRPSKGNGKGNDKTSTKNIAVPTPRIALNEAANRGTFKVVALPKIPKVTDNTWAVVARRGQKKARIININNTKTHVSAGNKNAQRAVNKDNSAPVSDKRLFVRLSQEHEWRKLSPAGIREVVVKKLAISPTLIGKIKPVHSGFALSPCSAEARETILKARNGLFLSGAKLEPATNWVSVMIPTVPASIRKQQGDVEISSSILSDEIERVSSVRPTHVKLYGRNKPEAPHRTWMAFFEKAPRSGFRVFDESGVARSFKKKQPLEFCKRCNGHHPAKNCSRAPSCANCGSTNHATEICMAATKCRNCGGPHRSDSRKCLARPTRSGAPTKEQMRIYRQAGDREYQAVLRARAAEEIAATANCNIDLTNSQPSEGDIITDNIQASPVEDSTDDARRL</sequence>
<keyword evidence="3" id="KW-1185">Reference proteome</keyword>